<name>X1MH38_9ZZZZ</name>
<protein>
    <submittedName>
        <fullName evidence="2">Uncharacterized protein</fullName>
    </submittedName>
</protein>
<accession>X1MH38</accession>
<sequence length="165" mass="18018">MAKKELKWKLIVDTKSGKLSLDRFRKSQDGVTTSMKKTGKESKSLGKSFMSLKGMIVGLAGAAGLALLGRSFLKTADMMERYKTQLTVLTGSQAKANEMFKDMAKFAGTVPFQFKEIMDAAVTLTGVMDGDIKKVGEWMPLIADLAAARGFSIQDTTGQILRMYS</sequence>
<keyword evidence="1" id="KW-1133">Transmembrane helix</keyword>
<gene>
    <name evidence="2" type="ORF">S06H3_22377</name>
</gene>
<organism evidence="2">
    <name type="scientific">marine sediment metagenome</name>
    <dbReference type="NCBI Taxonomy" id="412755"/>
    <lineage>
        <taxon>unclassified sequences</taxon>
        <taxon>metagenomes</taxon>
        <taxon>ecological metagenomes</taxon>
    </lineage>
</organism>
<reference evidence="2" key="1">
    <citation type="journal article" date="2014" name="Front. Microbiol.">
        <title>High frequency of phylogenetically diverse reductive dehalogenase-homologous genes in deep subseafloor sedimentary metagenomes.</title>
        <authorList>
            <person name="Kawai M."/>
            <person name="Futagami T."/>
            <person name="Toyoda A."/>
            <person name="Takaki Y."/>
            <person name="Nishi S."/>
            <person name="Hori S."/>
            <person name="Arai W."/>
            <person name="Tsubouchi T."/>
            <person name="Morono Y."/>
            <person name="Uchiyama I."/>
            <person name="Ito T."/>
            <person name="Fujiyama A."/>
            <person name="Inagaki F."/>
            <person name="Takami H."/>
        </authorList>
    </citation>
    <scope>NUCLEOTIDE SEQUENCE</scope>
    <source>
        <strain evidence="2">Expedition CK06-06</strain>
    </source>
</reference>
<evidence type="ECO:0000256" key="1">
    <source>
        <dbReference type="SAM" id="Phobius"/>
    </source>
</evidence>
<evidence type="ECO:0000313" key="2">
    <source>
        <dbReference type="EMBL" id="GAI14005.1"/>
    </source>
</evidence>
<keyword evidence="1" id="KW-0812">Transmembrane</keyword>
<dbReference type="EMBL" id="BARV01011947">
    <property type="protein sequence ID" value="GAI14005.1"/>
    <property type="molecule type" value="Genomic_DNA"/>
</dbReference>
<comment type="caution">
    <text evidence="2">The sequence shown here is derived from an EMBL/GenBank/DDBJ whole genome shotgun (WGS) entry which is preliminary data.</text>
</comment>
<proteinExistence type="predicted"/>
<feature type="non-terminal residue" evidence="2">
    <location>
        <position position="165"/>
    </location>
</feature>
<dbReference type="AlphaFoldDB" id="X1MH38"/>
<keyword evidence="1" id="KW-0472">Membrane</keyword>
<feature type="transmembrane region" description="Helical" evidence="1">
    <location>
        <begin position="54"/>
        <end position="73"/>
    </location>
</feature>